<evidence type="ECO:0000313" key="1">
    <source>
        <dbReference type="EMBL" id="KAK4122064.1"/>
    </source>
</evidence>
<protein>
    <submittedName>
        <fullName evidence="1">Uncharacterized protein</fullName>
    </submittedName>
</protein>
<organism evidence="1 2">
    <name type="scientific">Parathielavia appendiculata</name>
    <dbReference type="NCBI Taxonomy" id="2587402"/>
    <lineage>
        <taxon>Eukaryota</taxon>
        <taxon>Fungi</taxon>
        <taxon>Dikarya</taxon>
        <taxon>Ascomycota</taxon>
        <taxon>Pezizomycotina</taxon>
        <taxon>Sordariomycetes</taxon>
        <taxon>Sordariomycetidae</taxon>
        <taxon>Sordariales</taxon>
        <taxon>Chaetomiaceae</taxon>
        <taxon>Parathielavia</taxon>
    </lineage>
</organism>
<dbReference type="RefSeq" id="XP_062645835.1">
    <property type="nucleotide sequence ID" value="XM_062791347.1"/>
</dbReference>
<comment type="caution">
    <text evidence="1">The sequence shown here is derived from an EMBL/GenBank/DDBJ whole genome shotgun (WGS) entry which is preliminary data.</text>
</comment>
<dbReference type="EMBL" id="MU853232">
    <property type="protein sequence ID" value="KAK4122064.1"/>
    <property type="molecule type" value="Genomic_DNA"/>
</dbReference>
<dbReference type="Proteomes" id="UP001302602">
    <property type="component" value="Unassembled WGS sequence"/>
</dbReference>
<evidence type="ECO:0000313" key="2">
    <source>
        <dbReference type="Proteomes" id="UP001302602"/>
    </source>
</evidence>
<dbReference type="AlphaFoldDB" id="A0AAN6Z2X0"/>
<proteinExistence type="predicted"/>
<name>A0AAN6Z2X0_9PEZI</name>
<reference evidence="1" key="2">
    <citation type="submission" date="2023-05" db="EMBL/GenBank/DDBJ databases">
        <authorList>
            <consortium name="Lawrence Berkeley National Laboratory"/>
            <person name="Steindorff A."/>
            <person name="Hensen N."/>
            <person name="Bonometti L."/>
            <person name="Westerberg I."/>
            <person name="Brannstrom I.O."/>
            <person name="Guillou S."/>
            <person name="Cros-Aarteil S."/>
            <person name="Calhoun S."/>
            <person name="Haridas S."/>
            <person name="Kuo A."/>
            <person name="Mondo S."/>
            <person name="Pangilinan J."/>
            <person name="Riley R."/>
            <person name="Labutti K."/>
            <person name="Andreopoulos B."/>
            <person name="Lipzen A."/>
            <person name="Chen C."/>
            <person name="Yanf M."/>
            <person name="Daum C."/>
            <person name="Ng V."/>
            <person name="Clum A."/>
            <person name="Ohm R."/>
            <person name="Martin F."/>
            <person name="Silar P."/>
            <person name="Natvig D."/>
            <person name="Lalanne C."/>
            <person name="Gautier V."/>
            <person name="Ament-Velasquez S.L."/>
            <person name="Kruys A."/>
            <person name="Hutchinson M.I."/>
            <person name="Powell A.J."/>
            <person name="Barry K."/>
            <person name="Miller A.N."/>
            <person name="Grigoriev I.V."/>
            <person name="Debuchy R."/>
            <person name="Gladieux P."/>
            <person name="Thoren M.H."/>
            <person name="Johannesson H."/>
        </authorList>
    </citation>
    <scope>NUCLEOTIDE SEQUENCE</scope>
    <source>
        <strain evidence="1">CBS 731.68</strain>
    </source>
</reference>
<sequence>MSRFKAMTAALRLGKGPPAYITPGLDVDEVPLDGGFETLRSELERLYWQGIKAELENIIHTLQAWQEPEFADSPTSGEDDFVHGYDAFLDHVSQGAREFAIRHDRKKQESFRYEPALCRVAMDRRAEYVSTKLKSSVRRGIEGFLDIDKLIEHRPPLNKSQRPAIPQLTLAQDDSLQTPKLQALRCARPDCNKSISGSMFVSDDPKDPGTICEDCYWQHHYGDDSYSKAYKHCVLQGSITPEKSRQLCSCRAVPHHDGSGIPLTLFPVNKEAKHNVGIGQGDVKCSLLELDELVGRAKYDGLLESVGMKESKLSNILAKISAAEAAANTGNSGSFSEGRLTKMKTAIRLSSDDMPSAAETTKSGALIALREVPVFHERFALATKRDTALVVSGSSQRTLWKQTRKPNVPKRYKAVMKQVIGAPFTGIFPLDDELEIGRDLLAASKQLDDLSFKDQAVLDSVLESSMHKLKNLLQIHVRLYLNSLASRLFDPNTTLAWSADNNCQTFCNSLIDASIFEPLVSKPLPGDASPGPLYLFSFVTRSPPESGYVRHKVNSKYDVPLGYVEEYLLRFHFGHNSSDLIDTCHEYWTDWAAFDGPIHPDPYHSPFPWDCTEAYGRYPTVCGGHQLEGKKDTACNLSKHIWAFPFDAWSFIAQHLTRDKYLYPTITMITDTATANKQQQQSWTTNRLTLLRANTLLSRAAVAMAGTPLFHAATAWLHSDSPTSLLAHHTNLARVRLGGIHRAQPFSHYFDTGRGGLLSCRVGAVVSGGEDQGV</sequence>
<dbReference type="GeneID" id="87828116"/>
<accession>A0AAN6Z2X0</accession>
<reference evidence="1" key="1">
    <citation type="journal article" date="2023" name="Mol. Phylogenet. Evol.">
        <title>Genome-scale phylogeny and comparative genomics of the fungal order Sordariales.</title>
        <authorList>
            <person name="Hensen N."/>
            <person name="Bonometti L."/>
            <person name="Westerberg I."/>
            <person name="Brannstrom I.O."/>
            <person name="Guillou S."/>
            <person name="Cros-Aarteil S."/>
            <person name="Calhoun S."/>
            <person name="Haridas S."/>
            <person name="Kuo A."/>
            <person name="Mondo S."/>
            <person name="Pangilinan J."/>
            <person name="Riley R."/>
            <person name="LaButti K."/>
            <person name="Andreopoulos B."/>
            <person name="Lipzen A."/>
            <person name="Chen C."/>
            <person name="Yan M."/>
            <person name="Daum C."/>
            <person name="Ng V."/>
            <person name="Clum A."/>
            <person name="Steindorff A."/>
            <person name="Ohm R.A."/>
            <person name="Martin F."/>
            <person name="Silar P."/>
            <person name="Natvig D.O."/>
            <person name="Lalanne C."/>
            <person name="Gautier V."/>
            <person name="Ament-Velasquez S.L."/>
            <person name="Kruys A."/>
            <person name="Hutchinson M.I."/>
            <person name="Powell A.J."/>
            <person name="Barry K."/>
            <person name="Miller A.N."/>
            <person name="Grigoriev I.V."/>
            <person name="Debuchy R."/>
            <person name="Gladieux P."/>
            <person name="Hiltunen Thoren M."/>
            <person name="Johannesson H."/>
        </authorList>
    </citation>
    <scope>NUCLEOTIDE SEQUENCE</scope>
    <source>
        <strain evidence="1">CBS 731.68</strain>
    </source>
</reference>
<gene>
    <name evidence="1" type="ORF">N657DRAFT_635497</name>
</gene>
<keyword evidence="2" id="KW-1185">Reference proteome</keyword>